<keyword evidence="4" id="KW-0808">Transferase</keyword>
<feature type="region of interest" description="Disordered" evidence="7">
    <location>
        <begin position="129"/>
        <end position="166"/>
    </location>
</feature>
<name>A0A397XWX9_BRACM</name>
<dbReference type="GO" id="GO:0000139">
    <property type="term" value="C:Golgi membrane"/>
    <property type="evidence" value="ECO:0007669"/>
    <property type="project" value="UniProtKB-SubCell"/>
</dbReference>
<keyword evidence="3" id="KW-0328">Glycosyltransferase</keyword>
<dbReference type="PANTHER" id="PTHR11062:SF345">
    <property type="entry name" value="EXOSTOSIN FAMILY PROTEIN"/>
    <property type="match status" value="1"/>
</dbReference>
<reference evidence="10 11" key="1">
    <citation type="submission" date="2018-06" db="EMBL/GenBank/DDBJ databases">
        <title>WGS assembly of Brassica rapa FPsc.</title>
        <authorList>
            <person name="Bowman J."/>
            <person name="Kohchi T."/>
            <person name="Yamato K."/>
            <person name="Jenkins J."/>
            <person name="Shu S."/>
            <person name="Ishizaki K."/>
            <person name="Yamaoka S."/>
            <person name="Nishihama R."/>
            <person name="Nakamura Y."/>
            <person name="Berger F."/>
            <person name="Adam C."/>
            <person name="Aki S."/>
            <person name="Althoff F."/>
            <person name="Araki T."/>
            <person name="Arteaga-Vazquez M."/>
            <person name="Balasubrmanian S."/>
            <person name="Bauer D."/>
            <person name="Boehm C."/>
            <person name="Briginshaw L."/>
            <person name="Caballero-Perez J."/>
            <person name="Catarino B."/>
            <person name="Chen F."/>
            <person name="Chiyoda S."/>
            <person name="Chovatia M."/>
            <person name="Davies K."/>
            <person name="Delmans M."/>
            <person name="Demura T."/>
            <person name="Dierschke T."/>
            <person name="Dolan L."/>
            <person name="Dorantes-Acosta A."/>
            <person name="Eklund D."/>
            <person name="Florent S."/>
            <person name="Flores-Sandoval E."/>
            <person name="Fujiyama A."/>
            <person name="Fukuzawa H."/>
            <person name="Galik B."/>
            <person name="Grimanelli D."/>
            <person name="Grimwood J."/>
            <person name="Grossniklaus U."/>
            <person name="Hamada T."/>
            <person name="Haseloff J."/>
            <person name="Hetherington A."/>
            <person name="Higo A."/>
            <person name="Hirakawa Y."/>
            <person name="Hundley H."/>
            <person name="Ikeda Y."/>
            <person name="Inoue K."/>
            <person name="Inoue S."/>
            <person name="Ishida S."/>
            <person name="Jia Q."/>
            <person name="Kakita M."/>
            <person name="Kanazawa T."/>
            <person name="Kawai Y."/>
            <person name="Kawashima T."/>
            <person name="Kennedy M."/>
            <person name="Kinose K."/>
            <person name="Kinoshita T."/>
            <person name="Kohara Y."/>
            <person name="Koide E."/>
            <person name="Komatsu K."/>
            <person name="Kopischke S."/>
            <person name="Kubo M."/>
            <person name="Kyozuka J."/>
            <person name="Lagercrantz U."/>
            <person name="Lin S."/>
            <person name="Lindquist E."/>
            <person name="Lipzen A."/>
            <person name="Lu C."/>
            <person name="Luna E."/>
            <person name="Martienssen R."/>
            <person name="Minamino N."/>
            <person name="Mizutani M."/>
            <person name="Mizutani M."/>
            <person name="Mochizuki N."/>
            <person name="Monte I."/>
            <person name="Mosher R."/>
            <person name="Nagasaki H."/>
            <person name="Nakagami H."/>
            <person name="Naramoto S."/>
            <person name="Nishitani K."/>
            <person name="Ohtani M."/>
            <person name="Okamoto T."/>
            <person name="Okumura M."/>
            <person name="Phillips J."/>
            <person name="Pollak B."/>
            <person name="Reinders A."/>
            <person name="Roevekamp M."/>
            <person name="Sano R."/>
            <person name="Sawa S."/>
            <person name="Schmid M."/>
            <person name="Shirakawa M."/>
            <person name="Solano R."/>
            <person name="Spunde A."/>
            <person name="Suetsugu N."/>
            <person name="Sugano S."/>
            <person name="Sugiyama A."/>
            <person name="Sun R."/>
            <person name="Suzuki Y."/>
            <person name="Takenaka M."/>
            <person name="Takezawa D."/>
            <person name="Tomogane H."/>
            <person name="Tsuzuki M."/>
            <person name="Ueda T."/>
            <person name="Umeda M."/>
            <person name="Ward J."/>
            <person name="Watanabe Y."/>
            <person name="Yazaki K."/>
            <person name="Yokoyama R."/>
            <person name="Yoshitake Y."/>
            <person name="Yotsui I."/>
            <person name="Zachgo S."/>
            <person name="Schmutz J."/>
        </authorList>
    </citation>
    <scope>NUCLEOTIDE SEQUENCE [LARGE SCALE GENOMIC DNA]</scope>
    <source>
        <strain evidence="11">cv. B-3</strain>
    </source>
</reference>
<dbReference type="EMBL" id="CM010637">
    <property type="protein sequence ID" value="RID42323.1"/>
    <property type="molecule type" value="Genomic_DNA"/>
</dbReference>
<evidence type="ECO:0000256" key="4">
    <source>
        <dbReference type="ARBA" id="ARBA00022679"/>
    </source>
</evidence>
<dbReference type="GO" id="GO:0016757">
    <property type="term" value="F:glycosyltransferase activity"/>
    <property type="evidence" value="ECO:0007669"/>
    <property type="project" value="UniProtKB-KW"/>
</dbReference>
<dbReference type="AlphaFoldDB" id="A0A397XWX9"/>
<feature type="domain" description="Exostosin GT47" evidence="9">
    <location>
        <begin position="243"/>
        <end position="520"/>
    </location>
</feature>
<evidence type="ECO:0000313" key="11">
    <source>
        <dbReference type="Proteomes" id="UP000264353"/>
    </source>
</evidence>
<feature type="compositionally biased region" description="Polar residues" evidence="7">
    <location>
        <begin position="129"/>
        <end position="146"/>
    </location>
</feature>
<evidence type="ECO:0000256" key="8">
    <source>
        <dbReference type="SAM" id="Phobius"/>
    </source>
</evidence>
<sequence length="570" mass="65930">MIIINHSEKPQRNAKIWPNASGSYLFLHVAMDQIRGFRFLGQAETCRVLLLMTLVVAFILGLQYFELTPISTGTLGNGTVSGYIESNNITKGDENEMFLAPQEATSEFRPGNSTTEVLKTYEHKFLNNSPKAYGQSSGNESASSHHPLQPKIPHSNKKHERSTKKPPLVVISITQMNNMLVKRHSDPNNSLTPRWESNVDRELKDARNKIKNAALVKKDNTLYAPLYHNLSIFKRSYELMEQILKVYVYSDGDKPIFHQPEAIMEGVYASEGWFMKLMESSHRFLTKDPTKAHLFYLAFSSRILQQKLYVRDSHSRRNLVKYLRDYIDLIVSRYPFWNRTRGFDHFFTACHDWAPAETRGPYMNCIRSLCNADVGVDFVVGKDVSLPETKISTAQNPNGNIGGNRPSKRTILAFFAGNMHGYVRPILLNHWSSSSEPDMKIFNRINHKSYIRFMKQSRFCVCAKGYEVNSPRVVESVLYGCVPVIISDNFVPPFLEVLDWESFAVFVPEKEIPNLRKILISIPLRRYVEMHKRVLKVQKHFMWHDGEPVRYDMFHMILHSVWYNRVFQTF</sequence>
<comment type="subcellular location">
    <subcellularLocation>
        <location evidence="1">Golgi apparatus membrane</location>
        <topology evidence="1">Single-pass type II membrane protein</topology>
    </subcellularLocation>
</comment>
<keyword evidence="8" id="KW-0812">Transmembrane</keyword>
<keyword evidence="8" id="KW-0472">Membrane</keyword>
<dbReference type="InterPro" id="IPR040911">
    <property type="entry name" value="Exostosin_GT47"/>
</dbReference>
<dbReference type="InterPro" id="IPR004263">
    <property type="entry name" value="Exostosin"/>
</dbReference>
<organism evidence="10 11">
    <name type="scientific">Brassica campestris</name>
    <name type="common">Field mustard</name>
    <dbReference type="NCBI Taxonomy" id="3711"/>
    <lineage>
        <taxon>Eukaryota</taxon>
        <taxon>Viridiplantae</taxon>
        <taxon>Streptophyta</taxon>
        <taxon>Embryophyta</taxon>
        <taxon>Tracheophyta</taxon>
        <taxon>Spermatophyta</taxon>
        <taxon>Magnoliopsida</taxon>
        <taxon>eudicotyledons</taxon>
        <taxon>Gunneridae</taxon>
        <taxon>Pentapetalae</taxon>
        <taxon>rosids</taxon>
        <taxon>malvids</taxon>
        <taxon>Brassicales</taxon>
        <taxon>Brassicaceae</taxon>
        <taxon>Brassiceae</taxon>
        <taxon>Brassica</taxon>
    </lineage>
</organism>
<evidence type="ECO:0000256" key="7">
    <source>
        <dbReference type="SAM" id="MobiDB-lite"/>
    </source>
</evidence>
<dbReference type="Proteomes" id="UP000264353">
    <property type="component" value="Chromosome A10"/>
</dbReference>
<evidence type="ECO:0000256" key="6">
    <source>
        <dbReference type="ARBA" id="ARBA00023034"/>
    </source>
</evidence>
<evidence type="ECO:0000259" key="9">
    <source>
        <dbReference type="Pfam" id="PF03016"/>
    </source>
</evidence>
<dbReference type="Pfam" id="PF03016">
    <property type="entry name" value="Exostosin_GT47"/>
    <property type="match status" value="1"/>
</dbReference>
<evidence type="ECO:0000256" key="3">
    <source>
        <dbReference type="ARBA" id="ARBA00022676"/>
    </source>
</evidence>
<gene>
    <name evidence="10" type="ORF">BRARA_J02215</name>
</gene>
<evidence type="ECO:0000256" key="5">
    <source>
        <dbReference type="ARBA" id="ARBA00022968"/>
    </source>
</evidence>
<evidence type="ECO:0000313" key="10">
    <source>
        <dbReference type="EMBL" id="RID42323.1"/>
    </source>
</evidence>
<keyword evidence="6" id="KW-0333">Golgi apparatus</keyword>
<comment type="similarity">
    <text evidence="2">Belongs to the glycosyltransferase 47 family.</text>
</comment>
<evidence type="ECO:0000256" key="1">
    <source>
        <dbReference type="ARBA" id="ARBA00004323"/>
    </source>
</evidence>
<evidence type="ECO:0000256" key="2">
    <source>
        <dbReference type="ARBA" id="ARBA00010271"/>
    </source>
</evidence>
<dbReference type="PANTHER" id="PTHR11062">
    <property type="entry name" value="EXOSTOSIN HEPARAN SULFATE GLYCOSYLTRANSFERASE -RELATED"/>
    <property type="match status" value="1"/>
</dbReference>
<keyword evidence="8" id="KW-1133">Transmembrane helix</keyword>
<proteinExistence type="inferred from homology"/>
<protein>
    <recommendedName>
        <fullName evidence="9">Exostosin GT47 domain-containing protein</fullName>
    </recommendedName>
</protein>
<keyword evidence="5" id="KW-0735">Signal-anchor</keyword>
<feature type="compositionally biased region" description="Basic residues" evidence="7">
    <location>
        <begin position="154"/>
        <end position="164"/>
    </location>
</feature>
<feature type="transmembrane region" description="Helical" evidence="8">
    <location>
        <begin position="48"/>
        <end position="65"/>
    </location>
</feature>
<accession>A0A397XWX9</accession>